<dbReference type="PANTHER" id="PTHR36838">
    <property type="entry name" value="AUXIN EFFLUX CARRIER FAMILY PROTEIN"/>
    <property type="match status" value="1"/>
</dbReference>
<keyword evidence="10" id="KW-1185">Reference proteome</keyword>
<organism evidence="9 10">
    <name type="scientific">Turicimonas muris</name>
    <dbReference type="NCBI Taxonomy" id="1796652"/>
    <lineage>
        <taxon>Bacteria</taxon>
        <taxon>Pseudomonadati</taxon>
        <taxon>Pseudomonadota</taxon>
        <taxon>Betaproteobacteria</taxon>
        <taxon>Burkholderiales</taxon>
        <taxon>Sutterellaceae</taxon>
        <taxon>Turicimonas</taxon>
    </lineage>
</organism>
<feature type="transmembrane region" description="Helical" evidence="8">
    <location>
        <begin position="191"/>
        <end position="214"/>
    </location>
</feature>
<evidence type="ECO:0008006" key="11">
    <source>
        <dbReference type="Google" id="ProtNLM"/>
    </source>
</evidence>
<dbReference type="AlphaFoldDB" id="A0A227KT24"/>
<evidence type="ECO:0000256" key="1">
    <source>
        <dbReference type="ARBA" id="ARBA00004651"/>
    </source>
</evidence>
<evidence type="ECO:0000313" key="9">
    <source>
        <dbReference type="EMBL" id="OXE51225.1"/>
    </source>
</evidence>
<dbReference type="Proteomes" id="UP000214610">
    <property type="component" value="Unassembled WGS sequence"/>
</dbReference>
<accession>A0A227KT24</accession>
<comment type="subcellular location">
    <subcellularLocation>
        <location evidence="1">Cell membrane</location>
        <topology evidence="1">Multi-pass membrane protein</topology>
    </subcellularLocation>
</comment>
<sequence>MASLITIILPQFLLILFGTSLRRFKPFSASFWSGLEALVFYVLFPPLLFNSVYESKFNLETSARFLCVAVSCMLGAVLLSWLVNQFYKESSWTKWSVFHCGFRFNTYIGFAICQPLLGNEGFALLSLLIAIWVPISNTIAVMTLSFATNSEPSFNAFNRLKDVAKNPLIIATVTGLLFNLLSIPLPQIINIFIGYLSSAALALGLLCIGAGLTFEDVKKYRNLIGWCTLERLVLVPCLAISLAFFLLPNPIEACVLILFAALPTAQSCYVMTSKMKGNGAAVADLTSSQTLLSMLTLPVWTLLMKNYFLS</sequence>
<dbReference type="InterPro" id="IPR038770">
    <property type="entry name" value="Na+/solute_symporter_sf"/>
</dbReference>
<evidence type="ECO:0000256" key="5">
    <source>
        <dbReference type="ARBA" id="ARBA00022692"/>
    </source>
</evidence>
<dbReference type="Pfam" id="PF03547">
    <property type="entry name" value="Mem_trans"/>
    <property type="match status" value="1"/>
</dbReference>
<evidence type="ECO:0000256" key="2">
    <source>
        <dbReference type="ARBA" id="ARBA00010145"/>
    </source>
</evidence>
<feature type="transmembrane region" description="Helical" evidence="8">
    <location>
        <begin position="291"/>
        <end position="309"/>
    </location>
</feature>
<evidence type="ECO:0000256" key="3">
    <source>
        <dbReference type="ARBA" id="ARBA00022448"/>
    </source>
</evidence>
<dbReference type="GO" id="GO:0055085">
    <property type="term" value="P:transmembrane transport"/>
    <property type="evidence" value="ECO:0007669"/>
    <property type="project" value="InterPro"/>
</dbReference>
<evidence type="ECO:0000256" key="8">
    <source>
        <dbReference type="SAM" id="Phobius"/>
    </source>
</evidence>
<dbReference type="InterPro" id="IPR004776">
    <property type="entry name" value="Mem_transp_PIN-like"/>
</dbReference>
<comment type="caution">
    <text evidence="9">The sequence shown here is derived from an EMBL/GenBank/DDBJ whole genome shotgun (WGS) entry which is preliminary data.</text>
</comment>
<proteinExistence type="inferred from homology"/>
<dbReference type="Gene3D" id="1.20.1530.20">
    <property type="match status" value="1"/>
</dbReference>
<dbReference type="PANTHER" id="PTHR36838:SF4">
    <property type="entry name" value="AUXIN EFFLUX CARRIER FAMILY PROTEIN"/>
    <property type="match status" value="1"/>
</dbReference>
<keyword evidence="3" id="KW-0813">Transport</keyword>
<protein>
    <recommendedName>
        <fullName evidence="11">Transporter</fullName>
    </recommendedName>
</protein>
<keyword evidence="5 8" id="KW-0812">Transmembrane</keyword>
<name>A0A227KT24_9BURK</name>
<feature type="transmembrane region" description="Helical" evidence="8">
    <location>
        <begin position="32"/>
        <end position="53"/>
    </location>
</feature>
<feature type="transmembrane region" description="Helical" evidence="8">
    <location>
        <begin position="124"/>
        <end position="147"/>
    </location>
</feature>
<evidence type="ECO:0000256" key="4">
    <source>
        <dbReference type="ARBA" id="ARBA00022475"/>
    </source>
</evidence>
<keyword evidence="4" id="KW-1003">Cell membrane</keyword>
<evidence type="ECO:0000256" key="6">
    <source>
        <dbReference type="ARBA" id="ARBA00022989"/>
    </source>
</evidence>
<dbReference type="EMBL" id="NHMP01000001">
    <property type="protein sequence ID" value="OXE51225.1"/>
    <property type="molecule type" value="Genomic_DNA"/>
</dbReference>
<evidence type="ECO:0000256" key="7">
    <source>
        <dbReference type="ARBA" id="ARBA00023136"/>
    </source>
</evidence>
<gene>
    <name evidence="9" type="ORF">ADH67_02715</name>
</gene>
<dbReference type="GO" id="GO:0005886">
    <property type="term" value="C:plasma membrane"/>
    <property type="evidence" value="ECO:0007669"/>
    <property type="project" value="UniProtKB-SubCell"/>
</dbReference>
<evidence type="ECO:0000313" key="10">
    <source>
        <dbReference type="Proteomes" id="UP000214610"/>
    </source>
</evidence>
<comment type="similarity">
    <text evidence="2">Belongs to the auxin efflux carrier (TC 2.A.69) family.</text>
</comment>
<keyword evidence="7 8" id="KW-0472">Membrane</keyword>
<feature type="transmembrane region" description="Helical" evidence="8">
    <location>
        <begin position="168"/>
        <end position="185"/>
    </location>
</feature>
<feature type="transmembrane region" description="Helical" evidence="8">
    <location>
        <begin position="65"/>
        <end position="83"/>
    </location>
</feature>
<reference evidence="10" key="1">
    <citation type="submission" date="2017-05" db="EMBL/GenBank/DDBJ databases">
        <title>Improved OligoMM genomes.</title>
        <authorList>
            <person name="Garzetti D."/>
        </authorList>
    </citation>
    <scope>NUCLEOTIDE SEQUENCE [LARGE SCALE GENOMIC DNA]</scope>
    <source>
        <strain evidence="10">YL45</strain>
    </source>
</reference>
<keyword evidence="6 8" id="KW-1133">Transmembrane helix</keyword>